<comment type="caution">
    <text evidence="1">The sequence shown here is derived from an EMBL/GenBank/DDBJ whole genome shotgun (WGS) entry which is preliminary data.</text>
</comment>
<dbReference type="RefSeq" id="WP_119952048.1">
    <property type="nucleotide sequence ID" value="NZ_QZEZ01000014.1"/>
</dbReference>
<reference evidence="1 2" key="1">
    <citation type="submission" date="2018-09" db="EMBL/GenBank/DDBJ databases">
        <title>YIM 75000 draft genome.</title>
        <authorList>
            <person name="Tang S."/>
            <person name="Feng Y."/>
        </authorList>
    </citation>
    <scope>NUCLEOTIDE SEQUENCE [LARGE SCALE GENOMIC DNA]</scope>
    <source>
        <strain evidence="1 2">YIM 75000</strain>
    </source>
</reference>
<evidence type="ECO:0000313" key="2">
    <source>
        <dbReference type="Proteomes" id="UP000265614"/>
    </source>
</evidence>
<dbReference type="EMBL" id="QZEZ01000014">
    <property type="protein sequence ID" value="RJK92524.1"/>
    <property type="molecule type" value="Genomic_DNA"/>
</dbReference>
<organism evidence="1 2">
    <name type="scientific">Vallicoccus soli</name>
    <dbReference type="NCBI Taxonomy" id="2339232"/>
    <lineage>
        <taxon>Bacteria</taxon>
        <taxon>Bacillati</taxon>
        <taxon>Actinomycetota</taxon>
        <taxon>Actinomycetes</taxon>
        <taxon>Motilibacterales</taxon>
        <taxon>Vallicoccaceae</taxon>
        <taxon>Vallicoccus</taxon>
    </lineage>
</organism>
<gene>
    <name evidence="1" type="ORF">D5H78_18780</name>
</gene>
<dbReference type="Proteomes" id="UP000265614">
    <property type="component" value="Unassembled WGS sequence"/>
</dbReference>
<proteinExistence type="predicted"/>
<dbReference type="OrthoDB" id="5192099at2"/>
<dbReference type="AlphaFoldDB" id="A0A3A3ZBN2"/>
<evidence type="ECO:0000313" key="1">
    <source>
        <dbReference type="EMBL" id="RJK92524.1"/>
    </source>
</evidence>
<accession>A0A3A3ZBN2</accession>
<protein>
    <submittedName>
        <fullName evidence="1">Uncharacterized protein</fullName>
    </submittedName>
</protein>
<name>A0A3A3ZBN2_9ACTN</name>
<keyword evidence="2" id="KW-1185">Reference proteome</keyword>
<sequence length="113" mass="12126">MLDHGGSARAGQDGYRDVIDALNTLGLPTAFTQTGGSHAALEVRLDDGHTLLVTDEEESLSWDRDEHAGWGVGLYRPGSEYDDGPLAFHSTAGSSLQALLLVVEQLLRHRTGL</sequence>